<evidence type="ECO:0000256" key="2">
    <source>
        <dbReference type="ARBA" id="ARBA00023012"/>
    </source>
</evidence>
<evidence type="ECO:0000256" key="1">
    <source>
        <dbReference type="ARBA" id="ARBA00022553"/>
    </source>
</evidence>
<dbReference type="Pfam" id="PF00072">
    <property type="entry name" value="Response_reg"/>
    <property type="match status" value="1"/>
</dbReference>
<evidence type="ECO:0000313" key="6">
    <source>
        <dbReference type="Proteomes" id="UP000631421"/>
    </source>
</evidence>
<gene>
    <name evidence="5" type="ORF">H6F44_01480</name>
</gene>
<dbReference type="PANTHER" id="PTHR44591">
    <property type="entry name" value="STRESS RESPONSE REGULATOR PROTEIN 1"/>
    <property type="match status" value="1"/>
</dbReference>
<dbReference type="PROSITE" id="PS50110">
    <property type="entry name" value="RESPONSE_REGULATORY"/>
    <property type="match status" value="1"/>
</dbReference>
<evidence type="ECO:0000259" key="4">
    <source>
        <dbReference type="PROSITE" id="PS50110"/>
    </source>
</evidence>
<sequence>MITVLVVEDNPSELALICEYIRQGEYNIITASDGTDGLAKFERLKPDVIITDLVMPGMSGLELCRAIKRLSSKVPVIACTSKDQELDRFWGMKQGIDVYITKPFTKDEILQALRSLKVGI</sequence>
<protein>
    <submittedName>
        <fullName evidence="5">Response regulator</fullName>
    </submittedName>
</protein>
<dbReference type="Gene3D" id="3.40.50.2300">
    <property type="match status" value="1"/>
</dbReference>
<dbReference type="Proteomes" id="UP000631421">
    <property type="component" value="Unassembled WGS sequence"/>
</dbReference>
<dbReference type="SMART" id="SM00448">
    <property type="entry name" value="REC"/>
    <property type="match status" value="1"/>
</dbReference>
<dbReference type="CDD" id="cd17574">
    <property type="entry name" value="REC_OmpR"/>
    <property type="match status" value="1"/>
</dbReference>
<dbReference type="PANTHER" id="PTHR44591:SF14">
    <property type="entry name" value="PROTEIN PILG"/>
    <property type="match status" value="1"/>
</dbReference>
<feature type="modified residue" description="4-aspartylphosphate" evidence="3">
    <location>
        <position position="52"/>
    </location>
</feature>
<dbReference type="RefSeq" id="WP_190349146.1">
    <property type="nucleotide sequence ID" value="NZ_JACJPY010000003.1"/>
</dbReference>
<dbReference type="InterPro" id="IPR050595">
    <property type="entry name" value="Bact_response_regulator"/>
</dbReference>
<organism evidence="5 6">
    <name type="scientific">Pseudanabaena cinerea FACHB-1277</name>
    <dbReference type="NCBI Taxonomy" id="2949581"/>
    <lineage>
        <taxon>Bacteria</taxon>
        <taxon>Bacillati</taxon>
        <taxon>Cyanobacteriota</taxon>
        <taxon>Cyanophyceae</taxon>
        <taxon>Pseudanabaenales</taxon>
        <taxon>Pseudanabaenaceae</taxon>
        <taxon>Pseudanabaena</taxon>
        <taxon>Pseudanabaena cinerea</taxon>
    </lineage>
</organism>
<name>A0A926Z6J4_9CYAN</name>
<dbReference type="GO" id="GO:0000160">
    <property type="term" value="P:phosphorelay signal transduction system"/>
    <property type="evidence" value="ECO:0007669"/>
    <property type="project" value="UniProtKB-KW"/>
</dbReference>
<dbReference type="AlphaFoldDB" id="A0A926Z6J4"/>
<comment type="caution">
    <text evidence="5">The sequence shown here is derived from an EMBL/GenBank/DDBJ whole genome shotgun (WGS) entry which is preliminary data.</text>
</comment>
<dbReference type="InterPro" id="IPR011006">
    <property type="entry name" value="CheY-like_superfamily"/>
</dbReference>
<proteinExistence type="predicted"/>
<evidence type="ECO:0000256" key="3">
    <source>
        <dbReference type="PROSITE-ProRule" id="PRU00169"/>
    </source>
</evidence>
<accession>A0A926Z6J4</accession>
<dbReference type="InterPro" id="IPR001789">
    <property type="entry name" value="Sig_transdc_resp-reg_receiver"/>
</dbReference>
<dbReference type="EMBL" id="JACJPY010000003">
    <property type="protein sequence ID" value="MBD2148804.1"/>
    <property type="molecule type" value="Genomic_DNA"/>
</dbReference>
<reference evidence="5" key="1">
    <citation type="journal article" date="2015" name="ISME J.">
        <title>Draft Genome Sequence of Streptomyces incarnatus NRRL8089, which Produces the Nucleoside Antibiotic Sinefungin.</title>
        <authorList>
            <person name="Oshima K."/>
            <person name="Hattori M."/>
            <person name="Shimizu H."/>
            <person name="Fukuda K."/>
            <person name="Nemoto M."/>
            <person name="Inagaki K."/>
            <person name="Tamura T."/>
        </authorList>
    </citation>
    <scope>NUCLEOTIDE SEQUENCE</scope>
    <source>
        <strain evidence="5">FACHB-1277</strain>
    </source>
</reference>
<reference evidence="5" key="2">
    <citation type="submission" date="2020-08" db="EMBL/GenBank/DDBJ databases">
        <authorList>
            <person name="Chen M."/>
            <person name="Teng W."/>
            <person name="Zhao L."/>
            <person name="Hu C."/>
            <person name="Zhou Y."/>
            <person name="Han B."/>
            <person name="Song L."/>
            <person name="Shu W."/>
        </authorList>
    </citation>
    <scope>NUCLEOTIDE SEQUENCE</scope>
    <source>
        <strain evidence="5">FACHB-1277</strain>
    </source>
</reference>
<dbReference type="SUPFAM" id="SSF52172">
    <property type="entry name" value="CheY-like"/>
    <property type="match status" value="1"/>
</dbReference>
<keyword evidence="6" id="KW-1185">Reference proteome</keyword>
<keyword evidence="2" id="KW-0902">Two-component regulatory system</keyword>
<evidence type="ECO:0000313" key="5">
    <source>
        <dbReference type="EMBL" id="MBD2148804.1"/>
    </source>
</evidence>
<keyword evidence="1 3" id="KW-0597">Phosphoprotein</keyword>
<feature type="domain" description="Response regulatory" evidence="4">
    <location>
        <begin position="3"/>
        <end position="117"/>
    </location>
</feature>